<dbReference type="Proteomes" id="UP000515708">
    <property type="component" value="Chromosome"/>
</dbReference>
<protein>
    <submittedName>
        <fullName evidence="2">Uncharacterized protein</fullName>
    </submittedName>
</protein>
<feature type="compositionally biased region" description="Basic and acidic residues" evidence="1">
    <location>
        <begin position="117"/>
        <end position="132"/>
    </location>
</feature>
<evidence type="ECO:0000313" key="2">
    <source>
        <dbReference type="EMBL" id="QMU98212.1"/>
    </source>
</evidence>
<organism evidence="2 3">
    <name type="scientific">Microbacterium esteraromaticum</name>
    <dbReference type="NCBI Taxonomy" id="57043"/>
    <lineage>
        <taxon>Bacteria</taxon>
        <taxon>Bacillati</taxon>
        <taxon>Actinomycetota</taxon>
        <taxon>Actinomycetes</taxon>
        <taxon>Micrococcales</taxon>
        <taxon>Microbacteriaceae</taxon>
        <taxon>Microbacterium</taxon>
    </lineage>
</organism>
<name>A0A7D7WGT6_9MICO</name>
<evidence type="ECO:0000313" key="3">
    <source>
        <dbReference type="Proteomes" id="UP000515708"/>
    </source>
</evidence>
<dbReference type="RefSeq" id="WP_182253229.1">
    <property type="nucleotide sequence ID" value="NZ_CP043732.1"/>
</dbReference>
<dbReference type="EMBL" id="CP043732">
    <property type="protein sequence ID" value="QMU98212.1"/>
    <property type="molecule type" value="Genomic_DNA"/>
</dbReference>
<feature type="region of interest" description="Disordered" evidence="1">
    <location>
        <begin position="115"/>
        <end position="147"/>
    </location>
</feature>
<reference evidence="2 3" key="1">
    <citation type="journal article" date="2020" name="Front. Microbiol.">
        <title>Design of Bacterial Strain-Specific qPCR Assays Using NGS Data and Publicly Available Resources and Its Application to Track Biocontrol Strains.</title>
        <authorList>
            <person name="Hernandez I."/>
            <person name="Sant C."/>
            <person name="Martinez R."/>
            <person name="Fernandez C."/>
        </authorList>
    </citation>
    <scope>NUCLEOTIDE SEQUENCE [LARGE SCALE GENOMIC DNA]</scope>
    <source>
        <strain evidence="2 3">B24</strain>
    </source>
</reference>
<accession>A0A7D7WGT6</accession>
<dbReference type="AlphaFoldDB" id="A0A7D7WGT6"/>
<proteinExistence type="predicted"/>
<gene>
    <name evidence="2" type="ORF">FVO59_14225</name>
</gene>
<evidence type="ECO:0000256" key="1">
    <source>
        <dbReference type="SAM" id="MobiDB-lite"/>
    </source>
</evidence>
<sequence>MTSGYNRVHYLLRRDRGSAVGRPCVVPGCARLADGWGLVGEATHYGEKGGDGKPVRWSTDLNDYAPLCYSHNSQLDRGGDLLMCPRGHVRLTWGVTSNGECVGCRRERLREHKRRLRADPGYRARENAQRQEQRKRRAERAKNGEQP</sequence>